<evidence type="ECO:0000313" key="2">
    <source>
        <dbReference type="Proteomes" id="UP001276854"/>
    </source>
</evidence>
<reference evidence="1 2" key="1">
    <citation type="submission" date="2023-10" db="EMBL/GenBank/DDBJ databases">
        <title>A novel Glycoside Hydrolase 43-Like Enzyme from Clostrdium boliviensis is an Endo-xylanase, and a Candidate for Xylooligosaccharides Production from Different Xylan Substrates.</title>
        <authorList>
            <person name="Alvarez M.T."/>
            <person name="Rocabado-Villegas L.R."/>
            <person name="Salas-Veizaga D.M."/>
            <person name="Linares-Pasten J.A."/>
            <person name="Gudmundsdottir E.E."/>
            <person name="Hreggvidsson G.O."/>
            <person name="Adlercreutz P."/>
            <person name="Nordberg Karlsson E."/>
        </authorList>
    </citation>
    <scope>NUCLEOTIDE SEQUENCE [LARGE SCALE GENOMIC DNA]</scope>
    <source>
        <strain evidence="1 2">E-1</strain>
    </source>
</reference>
<accession>A0ABU4GRE9</accession>
<dbReference type="Gene3D" id="3.40.30.30">
    <property type="entry name" value="Hypothetical protein sa0798"/>
    <property type="match status" value="1"/>
</dbReference>
<proteinExistence type="predicted"/>
<name>A0ABU4GRE9_9CLOT</name>
<dbReference type="Proteomes" id="UP001276854">
    <property type="component" value="Unassembled WGS sequence"/>
</dbReference>
<dbReference type="EMBL" id="JAWONS010000309">
    <property type="protein sequence ID" value="MDW2800164.1"/>
    <property type="molecule type" value="Genomic_DNA"/>
</dbReference>
<dbReference type="InterPro" id="IPR038218">
    <property type="entry name" value="YuzD-like_sp"/>
</dbReference>
<sequence length="105" mass="12143">MPDKITIDVFGIRNQSVGCNGGSCSSKTMGEMYDEFNYYLTKNINPKQFKTQFIDILMDNMEDYDYVIDAMNQGYRLPLTAINRELKFYGGISNRMIADSIRRLN</sequence>
<organism evidence="1 2">
    <name type="scientific">Clostridium boliviensis</name>
    <dbReference type="NCBI Taxonomy" id="318465"/>
    <lineage>
        <taxon>Bacteria</taxon>
        <taxon>Bacillati</taxon>
        <taxon>Bacillota</taxon>
        <taxon>Clostridia</taxon>
        <taxon>Eubacteriales</taxon>
        <taxon>Clostridiaceae</taxon>
        <taxon>Clostridium</taxon>
    </lineage>
</organism>
<evidence type="ECO:0000313" key="1">
    <source>
        <dbReference type="EMBL" id="MDW2800164.1"/>
    </source>
</evidence>
<dbReference type="RefSeq" id="WP_318066350.1">
    <property type="nucleotide sequence ID" value="NZ_JAWONS010000309.1"/>
</dbReference>
<protein>
    <submittedName>
        <fullName evidence="1">Uncharacterized protein</fullName>
    </submittedName>
</protein>
<comment type="caution">
    <text evidence="1">The sequence shown here is derived from an EMBL/GenBank/DDBJ whole genome shotgun (WGS) entry which is preliminary data.</text>
</comment>
<keyword evidence="2" id="KW-1185">Reference proteome</keyword>
<gene>
    <name evidence="1" type="ORF">RZO55_21565</name>
</gene>